<dbReference type="GO" id="GO:0004040">
    <property type="term" value="F:amidase activity"/>
    <property type="evidence" value="ECO:0007669"/>
    <property type="project" value="UniProtKB-EC"/>
</dbReference>
<evidence type="ECO:0000313" key="2">
    <source>
        <dbReference type="EMBL" id="MBB6144822.1"/>
    </source>
</evidence>
<comment type="caution">
    <text evidence="2">The sequence shown here is derived from an EMBL/GenBank/DDBJ whole genome shotgun (WGS) entry which is preliminary data.</text>
</comment>
<dbReference type="EC" id="3.5.1.4" evidence="2"/>
<dbReference type="Proteomes" id="UP000538666">
    <property type="component" value="Unassembled WGS sequence"/>
</dbReference>
<dbReference type="RefSeq" id="WP_050059615.1">
    <property type="nucleotide sequence ID" value="NZ_JACHEK010000005.1"/>
</dbReference>
<dbReference type="InterPro" id="IPR023631">
    <property type="entry name" value="Amidase_dom"/>
</dbReference>
<proteinExistence type="predicted"/>
<keyword evidence="2" id="KW-0378">Hydrolase</keyword>
<dbReference type="SUPFAM" id="SSF75304">
    <property type="entry name" value="Amidase signature (AS) enzymes"/>
    <property type="match status" value="1"/>
</dbReference>
<dbReference type="InterPro" id="IPR052739">
    <property type="entry name" value="FAAH2"/>
</dbReference>
<reference evidence="2 3" key="1">
    <citation type="submission" date="2020-08" db="EMBL/GenBank/DDBJ databases">
        <title>Genomic Encyclopedia of Type Strains, Phase IV (KMG-IV): sequencing the most valuable type-strain genomes for metagenomic binning, comparative biology and taxonomic classification.</title>
        <authorList>
            <person name="Goeker M."/>
        </authorList>
    </citation>
    <scope>NUCLEOTIDE SEQUENCE [LARGE SCALE GENOMIC DNA]</scope>
    <source>
        <strain evidence="2 3">DSM 103733</strain>
    </source>
</reference>
<dbReference type="GO" id="GO:0012505">
    <property type="term" value="C:endomembrane system"/>
    <property type="evidence" value="ECO:0007669"/>
    <property type="project" value="TreeGrafter"/>
</dbReference>
<organism evidence="2 3">
    <name type="scientific">Silvibacterium bohemicum</name>
    <dbReference type="NCBI Taxonomy" id="1577686"/>
    <lineage>
        <taxon>Bacteria</taxon>
        <taxon>Pseudomonadati</taxon>
        <taxon>Acidobacteriota</taxon>
        <taxon>Terriglobia</taxon>
        <taxon>Terriglobales</taxon>
        <taxon>Acidobacteriaceae</taxon>
        <taxon>Silvibacterium</taxon>
    </lineage>
</organism>
<evidence type="ECO:0000259" key="1">
    <source>
        <dbReference type="Pfam" id="PF01425"/>
    </source>
</evidence>
<dbReference type="Pfam" id="PF01425">
    <property type="entry name" value="Amidase"/>
    <property type="match status" value="1"/>
</dbReference>
<name>A0A841JTU2_9BACT</name>
<dbReference type="PROSITE" id="PS00571">
    <property type="entry name" value="AMIDASES"/>
    <property type="match status" value="1"/>
</dbReference>
<dbReference type="OrthoDB" id="9811471at2"/>
<feature type="domain" description="Amidase" evidence="1">
    <location>
        <begin position="24"/>
        <end position="447"/>
    </location>
</feature>
<protein>
    <submittedName>
        <fullName evidence="2">Amidase</fullName>
        <ecNumber evidence="2">3.5.1.4</ecNumber>
    </submittedName>
</protein>
<dbReference type="PANTHER" id="PTHR43372:SF4">
    <property type="entry name" value="FATTY-ACID AMIDE HYDROLASE 2"/>
    <property type="match status" value="1"/>
</dbReference>
<dbReference type="AlphaFoldDB" id="A0A841JTU2"/>
<accession>A0A841JTU2</accession>
<dbReference type="Gene3D" id="3.90.1300.10">
    <property type="entry name" value="Amidase signature (AS) domain"/>
    <property type="match status" value="1"/>
</dbReference>
<dbReference type="InterPro" id="IPR036928">
    <property type="entry name" value="AS_sf"/>
</dbReference>
<dbReference type="PANTHER" id="PTHR43372">
    <property type="entry name" value="FATTY-ACID AMIDE HYDROLASE"/>
    <property type="match status" value="1"/>
</dbReference>
<dbReference type="InterPro" id="IPR020556">
    <property type="entry name" value="Amidase_CS"/>
</dbReference>
<dbReference type="EMBL" id="JACHEK010000005">
    <property type="protein sequence ID" value="MBB6144822.1"/>
    <property type="molecule type" value="Genomic_DNA"/>
</dbReference>
<sequence>MTVTILPAVEQLALLQQRKISALELAEEHIRQIERMNPALNAFIEFDADEVRTHARLVEKSTVGGPLAGLPLSVKATISVQGYRCEIGSALHRGAIAEQDAEAVSRLRSAGATLLGTTNCPEFLMAYETDNLLYGRTSNPWSLAYSSGGSSGGEAAAIAAGMSAGGLGSDSGGSVREPAHFCGISALKPTPGRIPGRGHVPPCVGPFSILGAVGPMARTVADVSLLFEVLAGQDILDPVSPPVPYRHVTLDDAKRIPIGWFEDDGLIPVTDETRAAVRNAAQALEQQGFHVERFRPAALEEARELWWKFFMQCGAMFYAPTITGREAELSPIFREFLELGNEALPLTAAQLLDAWAHCDIVRGKLLEEMRRFPILLLPVCSIPAFKHGERAWQIDGKIVRYLDAMRYTQWFNLLGAPAAVVPVGSSKDGLPIGVQIAGRAFEDELVLAVAACVERAFGFRAPPLINL</sequence>
<gene>
    <name evidence="2" type="ORF">HNQ77_002778</name>
</gene>
<evidence type="ECO:0000313" key="3">
    <source>
        <dbReference type="Proteomes" id="UP000538666"/>
    </source>
</evidence>
<keyword evidence="3" id="KW-1185">Reference proteome</keyword>